<keyword evidence="2" id="KW-1185">Reference proteome</keyword>
<dbReference type="EMBL" id="MU274900">
    <property type="protein sequence ID" value="KAI0094360.1"/>
    <property type="molecule type" value="Genomic_DNA"/>
</dbReference>
<gene>
    <name evidence="1" type="ORF">BDY19DRAFT_912415</name>
</gene>
<dbReference type="Proteomes" id="UP001055072">
    <property type="component" value="Unassembled WGS sequence"/>
</dbReference>
<evidence type="ECO:0000313" key="1">
    <source>
        <dbReference type="EMBL" id="KAI0094360.1"/>
    </source>
</evidence>
<sequence>MDHAFMRNLKSSVSCIDFKDEVPLRCLDLGTGLGDWVIDAAKQWPDSTFVGYDLVNIQIPLVAVEKSIANRIQWVHGNFLRQKLPFEDDEFDYVHIHGIALGVPENKWHNLFEEIHRVLRPGGTVECIEEDATFPVLPRWFTAPLHAPRKRRLSVSEAQTEVILPQPMSFDELPHDHALLESLYNSLFHNRFVNPTPSSSLPSYFSACFGHVTSPPVIKFPMPPLAPMLPEPSPPASFESQRSGVDAVTSTRYRSDSSASSQASSTLHSEYASSSMTEDTLPPEVVTRPKRSNTQVKYEGTRIGSAKDTLSLFPLCNGDNMDDHTLFMQLKRSVALVLSAKEAMWEELKERIEERERENEREELIALYGWEDSDLSGDAPRKIFDRLVERYKEDMHMRVSLWHLLTDHGWELPKRDALTKAEYLEEQRFRRAIIEAQHHAKEDDMRRPCRSVRLLVGQKVIC</sequence>
<reference evidence="1" key="1">
    <citation type="journal article" date="2021" name="Environ. Microbiol.">
        <title>Gene family expansions and transcriptome signatures uncover fungal adaptations to wood decay.</title>
        <authorList>
            <person name="Hage H."/>
            <person name="Miyauchi S."/>
            <person name="Viragh M."/>
            <person name="Drula E."/>
            <person name="Min B."/>
            <person name="Chaduli D."/>
            <person name="Navarro D."/>
            <person name="Favel A."/>
            <person name="Norest M."/>
            <person name="Lesage-Meessen L."/>
            <person name="Balint B."/>
            <person name="Merenyi Z."/>
            <person name="de Eugenio L."/>
            <person name="Morin E."/>
            <person name="Martinez A.T."/>
            <person name="Baldrian P."/>
            <person name="Stursova M."/>
            <person name="Martinez M.J."/>
            <person name="Novotny C."/>
            <person name="Magnuson J.K."/>
            <person name="Spatafora J.W."/>
            <person name="Maurice S."/>
            <person name="Pangilinan J."/>
            <person name="Andreopoulos W."/>
            <person name="LaButti K."/>
            <person name="Hundley H."/>
            <person name="Na H."/>
            <person name="Kuo A."/>
            <person name="Barry K."/>
            <person name="Lipzen A."/>
            <person name="Henrissat B."/>
            <person name="Riley R."/>
            <person name="Ahrendt S."/>
            <person name="Nagy L.G."/>
            <person name="Grigoriev I.V."/>
            <person name="Martin F."/>
            <person name="Rosso M.N."/>
        </authorList>
    </citation>
    <scope>NUCLEOTIDE SEQUENCE</scope>
    <source>
        <strain evidence="1">CBS 384.51</strain>
    </source>
</reference>
<comment type="caution">
    <text evidence="1">The sequence shown here is derived from an EMBL/GenBank/DDBJ whole genome shotgun (WGS) entry which is preliminary data.</text>
</comment>
<name>A0ACB8UKZ5_9APHY</name>
<proteinExistence type="predicted"/>
<organism evidence="1 2">
    <name type="scientific">Irpex rosettiformis</name>
    <dbReference type="NCBI Taxonomy" id="378272"/>
    <lineage>
        <taxon>Eukaryota</taxon>
        <taxon>Fungi</taxon>
        <taxon>Dikarya</taxon>
        <taxon>Basidiomycota</taxon>
        <taxon>Agaricomycotina</taxon>
        <taxon>Agaricomycetes</taxon>
        <taxon>Polyporales</taxon>
        <taxon>Irpicaceae</taxon>
        <taxon>Irpex</taxon>
    </lineage>
</organism>
<accession>A0ACB8UKZ5</accession>
<protein>
    <submittedName>
        <fullName evidence="1">Uncharacterized protein</fullName>
    </submittedName>
</protein>
<evidence type="ECO:0000313" key="2">
    <source>
        <dbReference type="Proteomes" id="UP001055072"/>
    </source>
</evidence>